<keyword evidence="2" id="KW-0813">Transport</keyword>
<evidence type="ECO:0000256" key="2">
    <source>
        <dbReference type="ARBA" id="ARBA00022448"/>
    </source>
</evidence>
<evidence type="ECO:0000256" key="3">
    <source>
        <dbReference type="ARBA" id="ARBA00022741"/>
    </source>
</evidence>
<dbReference type="InterPro" id="IPR003439">
    <property type="entry name" value="ABC_transporter-like_ATP-bd"/>
</dbReference>
<sequence>MDNPITITNLSAHYGAHLALDQITLAAPLGRVTALVGANGSGKSTVLMALAGLLRPTHGSISGLPSNVAFVPQRSSAPDHLPITVRQVVAMGRWSLRGLFARLGSDDQRIVDDCLAQLRIDDLASRRLGSLSGGQRQRALVAQGLAQRADLLLLDEPLAGIDARATEDITLAIDSERSRGATIVMATHERTQAARADHVVQLCQGALAFR</sequence>
<dbReference type="InterPro" id="IPR047748">
    <property type="entry name" value="AztA-like"/>
</dbReference>
<dbReference type="EMBL" id="LT629739">
    <property type="protein sequence ID" value="SDS62105.1"/>
    <property type="molecule type" value="Genomic_DNA"/>
</dbReference>
<reference evidence="6" key="1">
    <citation type="submission" date="2016-10" db="EMBL/GenBank/DDBJ databases">
        <authorList>
            <person name="Varghese N."/>
            <person name="Submissions S."/>
        </authorList>
    </citation>
    <scope>NUCLEOTIDE SEQUENCE [LARGE SCALE GENOMIC DNA]</scope>
    <source>
        <strain evidence="6">DSM 22082</strain>
    </source>
</reference>
<organism evidence="6 7">
    <name type="scientific">Brevibacterium sandarakinum</name>
    <dbReference type="NCBI Taxonomy" id="629680"/>
    <lineage>
        <taxon>Bacteria</taxon>
        <taxon>Bacillati</taxon>
        <taxon>Actinomycetota</taxon>
        <taxon>Actinomycetes</taxon>
        <taxon>Micrococcales</taxon>
        <taxon>Brevibacteriaceae</taxon>
        <taxon>Brevibacterium</taxon>
    </lineage>
</organism>
<dbReference type="PROSITE" id="PS50893">
    <property type="entry name" value="ABC_TRANSPORTER_2"/>
    <property type="match status" value="1"/>
</dbReference>
<protein>
    <submittedName>
        <fullName evidence="6">Zinc/manganese transport system ATP-binding protein</fullName>
    </submittedName>
</protein>
<dbReference type="SMART" id="SM00382">
    <property type="entry name" value="AAA"/>
    <property type="match status" value="1"/>
</dbReference>
<dbReference type="GO" id="GO:0005524">
    <property type="term" value="F:ATP binding"/>
    <property type="evidence" value="ECO:0007669"/>
    <property type="project" value="UniProtKB-KW"/>
</dbReference>
<dbReference type="Gene3D" id="3.40.50.300">
    <property type="entry name" value="P-loop containing nucleotide triphosphate hydrolases"/>
    <property type="match status" value="1"/>
</dbReference>
<gene>
    <name evidence="6" type="ORF">SAMN04489751_2430</name>
</gene>
<dbReference type="PANTHER" id="PTHR42734:SF5">
    <property type="entry name" value="IRON TRANSPORT SYSTEM ATP-BINDING PROTEIN HI_0361-RELATED"/>
    <property type="match status" value="1"/>
</dbReference>
<dbReference type="OrthoDB" id="3282096at2"/>
<feature type="domain" description="ABC transporter" evidence="5">
    <location>
        <begin position="5"/>
        <end position="210"/>
    </location>
</feature>
<evidence type="ECO:0000256" key="1">
    <source>
        <dbReference type="ARBA" id="ARBA00005417"/>
    </source>
</evidence>
<dbReference type="STRING" id="629680.SAMN04489751_2430"/>
<dbReference type="PANTHER" id="PTHR42734">
    <property type="entry name" value="METAL TRANSPORT SYSTEM ATP-BINDING PROTEIN TM_0124-RELATED"/>
    <property type="match status" value="1"/>
</dbReference>
<evidence type="ECO:0000259" key="5">
    <source>
        <dbReference type="PROSITE" id="PS50893"/>
    </source>
</evidence>
<evidence type="ECO:0000256" key="4">
    <source>
        <dbReference type="ARBA" id="ARBA00022840"/>
    </source>
</evidence>
<proteinExistence type="inferred from homology"/>
<dbReference type="SUPFAM" id="SSF52540">
    <property type="entry name" value="P-loop containing nucleoside triphosphate hydrolases"/>
    <property type="match status" value="1"/>
</dbReference>
<dbReference type="AlphaFoldDB" id="A0A1H1TP43"/>
<comment type="similarity">
    <text evidence="1">Belongs to the ABC transporter superfamily.</text>
</comment>
<dbReference type="RefSeq" id="WP_092105922.1">
    <property type="nucleotide sequence ID" value="NZ_LT629739.1"/>
</dbReference>
<keyword evidence="4 6" id="KW-0067">ATP-binding</keyword>
<evidence type="ECO:0000313" key="6">
    <source>
        <dbReference type="EMBL" id="SDS62105.1"/>
    </source>
</evidence>
<dbReference type="GO" id="GO:0016887">
    <property type="term" value="F:ATP hydrolysis activity"/>
    <property type="evidence" value="ECO:0007669"/>
    <property type="project" value="InterPro"/>
</dbReference>
<dbReference type="InterPro" id="IPR003593">
    <property type="entry name" value="AAA+_ATPase"/>
</dbReference>
<dbReference type="InterPro" id="IPR050153">
    <property type="entry name" value="Metal_Ion_Import_ABC"/>
</dbReference>
<dbReference type="Pfam" id="PF00005">
    <property type="entry name" value="ABC_tran"/>
    <property type="match status" value="1"/>
</dbReference>
<name>A0A1H1TP43_BRESA</name>
<dbReference type="PROSITE" id="PS00211">
    <property type="entry name" value="ABC_TRANSPORTER_1"/>
    <property type="match status" value="1"/>
</dbReference>
<accession>A0A1H1TP43</accession>
<evidence type="ECO:0000313" key="7">
    <source>
        <dbReference type="Proteomes" id="UP000199700"/>
    </source>
</evidence>
<dbReference type="NCBIfam" id="NF040873">
    <property type="entry name" value="AztA"/>
    <property type="match status" value="1"/>
</dbReference>
<dbReference type="InterPro" id="IPR027417">
    <property type="entry name" value="P-loop_NTPase"/>
</dbReference>
<keyword evidence="3" id="KW-0547">Nucleotide-binding</keyword>
<dbReference type="Proteomes" id="UP000199700">
    <property type="component" value="Chromosome"/>
</dbReference>
<keyword evidence="7" id="KW-1185">Reference proteome</keyword>
<dbReference type="InterPro" id="IPR017871">
    <property type="entry name" value="ABC_transporter-like_CS"/>
</dbReference>